<gene>
    <name evidence="2" type="ORF">PEX2_090210</name>
</gene>
<evidence type="ECO:0000256" key="1">
    <source>
        <dbReference type="SAM" id="MobiDB-lite"/>
    </source>
</evidence>
<dbReference type="PhylomeDB" id="A0A0A2JJD7"/>
<name>A0A0A2JJD7_PENEN</name>
<protein>
    <submittedName>
        <fullName evidence="2">Uncharacterized protein</fullName>
    </submittedName>
</protein>
<sequence length="173" mass="17931">MMRYTPVKSAPVAPSLAAASHIPLSQEGSTTYDVISEAEPPSRVTNDQQDPTSSPASQFPASFTPDSSQSGSSITCSSPRVEVAEGINEDSVKEAILAGVAGGVGEIYHSPLTDELFAASPAALALVECGLLARIAQMAVNMRALNEDLVAIRARREQLAASRVITGTSLSAC</sequence>
<dbReference type="Proteomes" id="UP000030143">
    <property type="component" value="Unassembled WGS sequence"/>
</dbReference>
<feature type="compositionally biased region" description="Low complexity" evidence="1">
    <location>
        <begin position="1"/>
        <end position="20"/>
    </location>
</feature>
<feature type="region of interest" description="Disordered" evidence="1">
    <location>
        <begin position="1"/>
        <end position="78"/>
    </location>
</feature>
<reference evidence="2 3" key="1">
    <citation type="journal article" date="2015" name="Mol. Plant Microbe Interact.">
        <title>Genome, transcriptome, and functional analyses of Penicillium expansum provide new insights into secondary metabolism and pathogenicity.</title>
        <authorList>
            <person name="Ballester A.R."/>
            <person name="Marcet-Houben M."/>
            <person name="Levin E."/>
            <person name="Sela N."/>
            <person name="Selma-Lazaro C."/>
            <person name="Carmona L."/>
            <person name="Wisniewski M."/>
            <person name="Droby S."/>
            <person name="Gonzalez-Candelas L."/>
            <person name="Gabaldon T."/>
        </authorList>
    </citation>
    <scope>NUCLEOTIDE SEQUENCE [LARGE SCALE GENOMIC DNA]</scope>
    <source>
        <strain evidence="2 3">MD-8</strain>
    </source>
</reference>
<keyword evidence="3" id="KW-1185">Reference proteome</keyword>
<comment type="caution">
    <text evidence="2">The sequence shown here is derived from an EMBL/GenBank/DDBJ whole genome shotgun (WGS) entry which is preliminary data.</text>
</comment>
<feature type="compositionally biased region" description="Polar residues" evidence="1">
    <location>
        <begin position="43"/>
        <end position="66"/>
    </location>
</feature>
<dbReference type="EMBL" id="JQFZ01000214">
    <property type="protein sequence ID" value="KGO54768.1"/>
    <property type="molecule type" value="Genomic_DNA"/>
</dbReference>
<dbReference type="AlphaFoldDB" id="A0A0A2JJD7"/>
<dbReference type="VEuPathDB" id="FungiDB:PEXP_014140"/>
<feature type="compositionally biased region" description="Low complexity" evidence="1">
    <location>
        <begin position="67"/>
        <end position="78"/>
    </location>
</feature>
<proteinExistence type="predicted"/>
<dbReference type="OrthoDB" id="4356374at2759"/>
<dbReference type="RefSeq" id="XP_016597080.1">
    <property type="nucleotide sequence ID" value="XM_016746291.1"/>
</dbReference>
<evidence type="ECO:0000313" key="2">
    <source>
        <dbReference type="EMBL" id="KGO54768.1"/>
    </source>
</evidence>
<evidence type="ECO:0000313" key="3">
    <source>
        <dbReference type="Proteomes" id="UP000030143"/>
    </source>
</evidence>
<dbReference type="HOGENOM" id="CLU_1548121_0_0_1"/>
<accession>A0A0A2JJD7</accession>
<organism evidence="2 3">
    <name type="scientific">Penicillium expansum</name>
    <name type="common">Blue mold rot fungus</name>
    <dbReference type="NCBI Taxonomy" id="27334"/>
    <lineage>
        <taxon>Eukaryota</taxon>
        <taxon>Fungi</taxon>
        <taxon>Dikarya</taxon>
        <taxon>Ascomycota</taxon>
        <taxon>Pezizomycotina</taxon>
        <taxon>Eurotiomycetes</taxon>
        <taxon>Eurotiomycetidae</taxon>
        <taxon>Eurotiales</taxon>
        <taxon>Aspergillaceae</taxon>
        <taxon>Penicillium</taxon>
    </lineage>
</organism>
<dbReference type="GeneID" id="27681711"/>